<keyword evidence="1" id="KW-0472">Membrane</keyword>
<sequence>MDFSPFIANQLLNHEMKTEVWHSSFIFERGCWENVYASVCTHAHASMSPCMCSYFLCFFCSISTPFSLFLVLKNYYPPILGNYVGHNFVH</sequence>
<name>A0A0E9X889_ANGAN</name>
<evidence type="ECO:0000256" key="1">
    <source>
        <dbReference type="SAM" id="Phobius"/>
    </source>
</evidence>
<feature type="transmembrane region" description="Helical" evidence="1">
    <location>
        <begin position="53"/>
        <end position="72"/>
    </location>
</feature>
<evidence type="ECO:0000313" key="2">
    <source>
        <dbReference type="EMBL" id="JAH98070.1"/>
    </source>
</evidence>
<dbReference type="EMBL" id="GBXM01010507">
    <property type="protein sequence ID" value="JAH98070.1"/>
    <property type="molecule type" value="Transcribed_RNA"/>
</dbReference>
<reference evidence="2" key="1">
    <citation type="submission" date="2014-11" db="EMBL/GenBank/DDBJ databases">
        <authorList>
            <person name="Amaro Gonzalez C."/>
        </authorList>
    </citation>
    <scope>NUCLEOTIDE SEQUENCE</scope>
</reference>
<proteinExistence type="predicted"/>
<protein>
    <submittedName>
        <fullName evidence="2">Uncharacterized protein</fullName>
    </submittedName>
</protein>
<accession>A0A0E9X889</accession>
<keyword evidence="1" id="KW-1133">Transmembrane helix</keyword>
<dbReference type="AlphaFoldDB" id="A0A0E9X889"/>
<organism evidence="2">
    <name type="scientific">Anguilla anguilla</name>
    <name type="common">European freshwater eel</name>
    <name type="synonym">Muraena anguilla</name>
    <dbReference type="NCBI Taxonomy" id="7936"/>
    <lineage>
        <taxon>Eukaryota</taxon>
        <taxon>Metazoa</taxon>
        <taxon>Chordata</taxon>
        <taxon>Craniata</taxon>
        <taxon>Vertebrata</taxon>
        <taxon>Euteleostomi</taxon>
        <taxon>Actinopterygii</taxon>
        <taxon>Neopterygii</taxon>
        <taxon>Teleostei</taxon>
        <taxon>Anguilliformes</taxon>
        <taxon>Anguillidae</taxon>
        <taxon>Anguilla</taxon>
    </lineage>
</organism>
<keyword evidence="1" id="KW-0812">Transmembrane</keyword>
<reference evidence="2" key="2">
    <citation type="journal article" date="2015" name="Fish Shellfish Immunol.">
        <title>Early steps in the European eel (Anguilla anguilla)-Vibrio vulnificus interaction in the gills: Role of the RtxA13 toxin.</title>
        <authorList>
            <person name="Callol A."/>
            <person name="Pajuelo D."/>
            <person name="Ebbesson L."/>
            <person name="Teles M."/>
            <person name="MacKenzie S."/>
            <person name="Amaro C."/>
        </authorList>
    </citation>
    <scope>NUCLEOTIDE SEQUENCE</scope>
</reference>